<protein>
    <submittedName>
        <fullName evidence="2">Uncharacterized protein</fullName>
    </submittedName>
</protein>
<evidence type="ECO:0000313" key="2">
    <source>
        <dbReference type="EMBL" id="CAD9527973.1"/>
    </source>
</evidence>
<dbReference type="EMBL" id="HBGU01067689">
    <property type="protein sequence ID" value="CAD9527973.1"/>
    <property type="molecule type" value="Transcribed_RNA"/>
</dbReference>
<gene>
    <name evidence="2" type="ORF">CBRE1094_LOCUS36913</name>
</gene>
<evidence type="ECO:0000256" key="1">
    <source>
        <dbReference type="SAM" id="MobiDB-lite"/>
    </source>
</evidence>
<proteinExistence type="predicted"/>
<dbReference type="AlphaFoldDB" id="A0A7S2N9P0"/>
<organism evidence="2">
    <name type="scientific">Haptolina brevifila</name>
    <dbReference type="NCBI Taxonomy" id="156173"/>
    <lineage>
        <taxon>Eukaryota</taxon>
        <taxon>Haptista</taxon>
        <taxon>Haptophyta</taxon>
        <taxon>Prymnesiophyceae</taxon>
        <taxon>Prymnesiales</taxon>
        <taxon>Prymnesiaceae</taxon>
        <taxon>Haptolina</taxon>
    </lineage>
</organism>
<reference evidence="2" key="1">
    <citation type="submission" date="2021-01" db="EMBL/GenBank/DDBJ databases">
        <authorList>
            <person name="Corre E."/>
            <person name="Pelletier E."/>
            <person name="Niang G."/>
            <person name="Scheremetjew M."/>
            <person name="Finn R."/>
            <person name="Kale V."/>
            <person name="Holt S."/>
            <person name="Cochrane G."/>
            <person name="Meng A."/>
            <person name="Brown T."/>
            <person name="Cohen L."/>
        </authorList>
    </citation>
    <scope>NUCLEOTIDE SEQUENCE</scope>
    <source>
        <strain evidence="2">UTEX LB 985</strain>
    </source>
</reference>
<sequence>MRPGERVHFLAPTMTVKNCGSDRPKRGGICSAGEKQATALAVQVANDSSQTRDGPDALLSGSDVATSSNFTTRMLNFLCILVCDVDDETSSAKKIVHTSGSCRAQCWS</sequence>
<name>A0A7S2N9P0_9EUKA</name>
<feature type="region of interest" description="Disordered" evidence="1">
    <location>
        <begin position="41"/>
        <end position="61"/>
    </location>
</feature>
<accession>A0A7S2N9P0</accession>